<dbReference type="Pfam" id="PF07927">
    <property type="entry name" value="HicA_toxin"/>
    <property type="match status" value="1"/>
</dbReference>
<name>A0A853F3C9_9GAMM</name>
<dbReference type="GO" id="GO:0003729">
    <property type="term" value="F:mRNA binding"/>
    <property type="evidence" value="ECO:0007669"/>
    <property type="project" value="InterPro"/>
</dbReference>
<organism evidence="1 2">
    <name type="scientific">Candidatus Thiodubiliella endoseptemdiera</name>
    <dbReference type="NCBI Taxonomy" id="2738886"/>
    <lineage>
        <taxon>Bacteria</taxon>
        <taxon>Pseudomonadati</taxon>
        <taxon>Pseudomonadota</taxon>
        <taxon>Gammaproteobacteria</taxon>
        <taxon>Candidatus Pseudothioglobaceae</taxon>
        <taxon>Candidatus Thiodubiliella</taxon>
    </lineage>
</organism>
<dbReference type="EMBL" id="JACCHT010000002">
    <property type="protein sequence ID" value="NYT27907.1"/>
    <property type="molecule type" value="Genomic_DNA"/>
</dbReference>
<gene>
    <name evidence="1" type="ORF">H0A76_08435</name>
</gene>
<accession>A0A853F3C9</accession>
<evidence type="ECO:0000313" key="2">
    <source>
        <dbReference type="Proteomes" id="UP000568751"/>
    </source>
</evidence>
<dbReference type="Proteomes" id="UP000568751">
    <property type="component" value="Unassembled WGS sequence"/>
</dbReference>
<dbReference type="AlphaFoldDB" id="A0A853F3C9"/>
<sequence>MLKKSKILITILGFLSTLKRTEISILVALFLKMALYLLKGTAPSLQSLLIKCDVILWYHISMNSKQRKTLEKIMTTPAPANIKFDDVVKCMIAKGYGFKQGEGSRVAFIIGSEVLPIHTPHPNKELKKYAVRQLQLFIKQTEDLL</sequence>
<dbReference type="RefSeq" id="WP_369151416.1">
    <property type="nucleotide sequence ID" value="NZ_OZ156464.1"/>
</dbReference>
<dbReference type="InterPro" id="IPR012933">
    <property type="entry name" value="HicA_mRNA_interferase"/>
</dbReference>
<comment type="caution">
    <text evidence="1">The sequence shown here is derived from an EMBL/GenBank/DDBJ whole genome shotgun (WGS) entry which is preliminary data.</text>
</comment>
<reference evidence="1 2" key="1">
    <citation type="submission" date="2020-05" db="EMBL/GenBank/DDBJ databases">
        <title>Horizontal transmission and recombination maintain forever young bacterial symbiont genomes.</title>
        <authorList>
            <person name="Russell S.L."/>
            <person name="Pepper-Tunick E."/>
            <person name="Svedberg J."/>
            <person name="Byrne A."/>
            <person name="Ruelas Castillo J."/>
            <person name="Vollmers C."/>
            <person name="Beinart R.A."/>
            <person name="Corbett-Detig R."/>
        </authorList>
    </citation>
    <scope>NUCLEOTIDE SEQUENCE [LARGE SCALE GENOMIC DNA]</scope>
    <source>
        <strain evidence="1">455</strain>
    </source>
</reference>
<proteinExistence type="predicted"/>
<evidence type="ECO:0000313" key="1">
    <source>
        <dbReference type="EMBL" id="NYT27907.1"/>
    </source>
</evidence>
<protein>
    <submittedName>
        <fullName evidence="1">Type II toxin-antitoxin system HicA family toxin</fullName>
    </submittedName>
</protein>